<comment type="caution">
    <text evidence="29">The sequence shown here is derived from an EMBL/GenBank/DDBJ whole genome shotgun (WGS) entry which is preliminary data.</text>
</comment>
<dbReference type="EC" id="1.6.2.2" evidence="5"/>
<feature type="region of interest" description="Disordered" evidence="26">
    <location>
        <begin position="84"/>
        <end position="107"/>
    </location>
</feature>
<feature type="domain" description="FAD-binding FR-type" evidence="28">
    <location>
        <begin position="217"/>
        <end position="321"/>
    </location>
</feature>
<keyword evidence="13" id="KW-0560">Oxidoreductase</keyword>
<evidence type="ECO:0000256" key="1">
    <source>
        <dbReference type="ARBA" id="ARBA00001974"/>
    </source>
</evidence>
<keyword evidence="17" id="KW-0472">Membrane</keyword>
<dbReference type="CDD" id="cd06183">
    <property type="entry name" value="cyt_b5_reduct_like"/>
    <property type="match status" value="1"/>
</dbReference>
<evidence type="ECO:0000256" key="25">
    <source>
        <dbReference type="RuleBase" id="RU362121"/>
    </source>
</evidence>
<feature type="binding site" evidence="24">
    <location>
        <position position="271"/>
    </location>
    <ligand>
        <name>FAD</name>
        <dbReference type="ChEBI" id="CHEBI:57692"/>
    </ligand>
</feature>
<keyword evidence="8" id="KW-0812">Transmembrane</keyword>
<dbReference type="PRINTS" id="PR00371">
    <property type="entry name" value="FPNCR"/>
</dbReference>
<keyword evidence="14 25" id="KW-0408">Iron</keyword>
<evidence type="ECO:0000256" key="7">
    <source>
        <dbReference type="ARBA" id="ARBA00022630"/>
    </source>
</evidence>
<evidence type="ECO:0000256" key="12">
    <source>
        <dbReference type="ARBA" id="ARBA00022989"/>
    </source>
</evidence>
<dbReference type="PANTHER" id="PTHR19370:SF178">
    <property type="entry name" value="CYTOCHROME-B5 REDUCTASE"/>
    <property type="match status" value="1"/>
</dbReference>
<evidence type="ECO:0000256" key="18">
    <source>
        <dbReference type="ARBA" id="ARBA00037104"/>
    </source>
</evidence>
<feature type="binding site" evidence="24">
    <location>
        <position position="269"/>
    </location>
    <ligand>
        <name>FAD</name>
        <dbReference type="ChEBI" id="CHEBI:57692"/>
    </ligand>
</feature>
<evidence type="ECO:0000256" key="15">
    <source>
        <dbReference type="ARBA" id="ARBA00023027"/>
    </source>
</evidence>
<evidence type="ECO:0000256" key="11">
    <source>
        <dbReference type="ARBA" id="ARBA00022827"/>
    </source>
</evidence>
<dbReference type="SUPFAM" id="SSF52343">
    <property type="entry name" value="Ferredoxin reductase-like, C-terminal NADP-linked domain"/>
    <property type="match status" value="1"/>
</dbReference>
<dbReference type="SMART" id="SM01117">
    <property type="entry name" value="Cyt-b5"/>
    <property type="match status" value="1"/>
</dbReference>
<dbReference type="PRINTS" id="PR00406">
    <property type="entry name" value="CYTB5RDTASE"/>
</dbReference>
<dbReference type="InterPro" id="IPR017938">
    <property type="entry name" value="Riboflavin_synthase-like_b-brl"/>
</dbReference>
<dbReference type="FunFam" id="3.40.50.80:FF:000019">
    <property type="entry name" value="NADH-cytochrome b5 reductase"/>
    <property type="match status" value="1"/>
</dbReference>
<proteinExistence type="inferred from homology"/>
<evidence type="ECO:0000256" key="4">
    <source>
        <dbReference type="ARBA" id="ARBA00006105"/>
    </source>
</evidence>
<evidence type="ECO:0000256" key="8">
    <source>
        <dbReference type="ARBA" id="ARBA00022692"/>
    </source>
</evidence>
<dbReference type="InterPro" id="IPR018506">
    <property type="entry name" value="Cyt_B5_heme-BS"/>
</dbReference>
<comment type="subunit">
    <text evidence="19">Monomer. Component of the 2-(3-amino-3-carboxypropyl)histidine synthase complex composed of DPH1, DPH2, DPH3 and a NADH-dependent reductase, predominantly CBR1.</text>
</comment>
<dbReference type="InterPro" id="IPR001709">
    <property type="entry name" value="Flavoprot_Pyr_Nucl_cyt_Rdtase"/>
</dbReference>
<evidence type="ECO:0000256" key="9">
    <source>
        <dbReference type="ARBA" id="ARBA00022723"/>
    </source>
</evidence>
<reference evidence="29 30" key="1">
    <citation type="submission" date="2016-07" db="EMBL/GenBank/DDBJ databases">
        <title>Comparative genomics of the entomopathogenic fungus Beauveria bassiana.</title>
        <authorList>
            <person name="Valero Jimenez C.A."/>
            <person name="Zwaan B.J."/>
            <person name="Van Kan J.A."/>
            <person name="Takken W."/>
            <person name="Debets A.J."/>
            <person name="Schoustra S.E."/>
            <person name="Koenraadt C.J."/>
        </authorList>
    </citation>
    <scope>NUCLEOTIDE SEQUENCE [LARGE SCALE GENOMIC DNA]</scope>
    <source>
        <strain evidence="29 30">ARSEF 8028</strain>
    </source>
</reference>
<comment type="subcellular location">
    <subcellularLocation>
        <location evidence="2">Mitochondrion outer membrane</location>
        <topology evidence="2">Single-pass membrane protein</topology>
    </subcellularLocation>
</comment>
<dbReference type="InterPro" id="IPR001199">
    <property type="entry name" value="Cyt_B5-like_heme/steroid-bd"/>
</dbReference>
<evidence type="ECO:0000256" key="13">
    <source>
        <dbReference type="ARBA" id="ARBA00023002"/>
    </source>
</evidence>
<keyword evidence="9 25" id="KW-0479">Metal-binding</keyword>
<dbReference type="GO" id="GO:0005783">
    <property type="term" value="C:endoplasmic reticulum"/>
    <property type="evidence" value="ECO:0007669"/>
    <property type="project" value="TreeGrafter"/>
</dbReference>
<evidence type="ECO:0000256" key="17">
    <source>
        <dbReference type="ARBA" id="ARBA00023136"/>
    </source>
</evidence>
<comment type="similarity">
    <text evidence="25">Belongs to the cytochrome b5 family.</text>
</comment>
<protein>
    <recommendedName>
        <fullName evidence="20">NADH-cytochrome b5 reductase 1</fullName>
        <ecNumber evidence="5">1.6.2.2</ecNumber>
    </recommendedName>
    <alternativeName>
        <fullName evidence="21">Microsomal cytochrome b reductase</fullName>
    </alternativeName>
</protein>
<gene>
    <name evidence="29" type="ORF">BB8028_0001g01980</name>
</gene>
<keyword evidence="11 24" id="KW-0274">FAD</keyword>
<evidence type="ECO:0000256" key="16">
    <source>
        <dbReference type="ARBA" id="ARBA00023128"/>
    </source>
</evidence>
<evidence type="ECO:0000256" key="5">
    <source>
        <dbReference type="ARBA" id="ARBA00012011"/>
    </source>
</evidence>
<comment type="similarity">
    <text evidence="4">Belongs to the flavoprotein pyridine nucleotide cytochrome reductase family.</text>
</comment>
<evidence type="ECO:0000256" key="14">
    <source>
        <dbReference type="ARBA" id="ARBA00023004"/>
    </source>
</evidence>
<dbReference type="Pfam" id="PF00175">
    <property type="entry name" value="NAD_binding_1"/>
    <property type="match status" value="1"/>
</dbReference>
<keyword evidence="16" id="KW-0496">Mitochondrion</keyword>
<feature type="binding site" evidence="24">
    <location>
        <position position="288"/>
    </location>
    <ligand>
        <name>FAD</name>
        <dbReference type="ChEBI" id="CHEBI:57692"/>
    </ligand>
</feature>
<dbReference type="InterPro" id="IPR017927">
    <property type="entry name" value="FAD-bd_FR_type"/>
</dbReference>
<comment type="catalytic activity">
    <reaction evidence="22">
        <text>2 Fe(III)-[cytochrome b5] + NADH = 2 Fe(II)-[cytochrome b5] + NAD(+) + H(+)</text>
        <dbReference type="Rhea" id="RHEA:46680"/>
        <dbReference type="Rhea" id="RHEA-COMP:10438"/>
        <dbReference type="Rhea" id="RHEA-COMP:10439"/>
        <dbReference type="ChEBI" id="CHEBI:15378"/>
        <dbReference type="ChEBI" id="CHEBI:29033"/>
        <dbReference type="ChEBI" id="CHEBI:29034"/>
        <dbReference type="ChEBI" id="CHEBI:57540"/>
        <dbReference type="ChEBI" id="CHEBI:57945"/>
        <dbReference type="EC" id="1.6.2.2"/>
    </reaction>
</comment>
<dbReference type="InterPro" id="IPR036400">
    <property type="entry name" value="Cyt_B5-like_heme/steroid_sf"/>
</dbReference>
<dbReference type="EMBL" id="JRHA01000001">
    <property type="protein sequence ID" value="PQK08119.1"/>
    <property type="molecule type" value="Genomic_DNA"/>
</dbReference>
<dbReference type="InterPro" id="IPR001433">
    <property type="entry name" value="OxRdtase_FAD/NAD-bd"/>
</dbReference>
<evidence type="ECO:0000256" key="24">
    <source>
        <dbReference type="PIRSR" id="PIRSR601834-1"/>
    </source>
</evidence>
<dbReference type="InterPro" id="IPR008333">
    <property type="entry name" value="Cbr1-like_FAD-bd_dom"/>
</dbReference>
<dbReference type="SUPFAM" id="SSF55856">
    <property type="entry name" value="Cytochrome b5-like heme/steroid binding domain"/>
    <property type="match status" value="1"/>
</dbReference>
<keyword evidence="12" id="KW-1133">Transmembrane helix</keyword>
<organism evidence="29 30">
    <name type="scientific">Beauveria bassiana</name>
    <name type="common">White muscardine disease fungus</name>
    <name type="synonym">Tritirachium shiotae</name>
    <dbReference type="NCBI Taxonomy" id="176275"/>
    <lineage>
        <taxon>Eukaryota</taxon>
        <taxon>Fungi</taxon>
        <taxon>Dikarya</taxon>
        <taxon>Ascomycota</taxon>
        <taxon>Pezizomycotina</taxon>
        <taxon>Sordariomycetes</taxon>
        <taxon>Hypocreomycetidae</taxon>
        <taxon>Hypocreales</taxon>
        <taxon>Cordycipitaceae</taxon>
        <taxon>Beauveria</taxon>
    </lineage>
</organism>
<keyword evidence="6 25" id="KW-0349">Heme</keyword>
<dbReference type="FunFam" id="3.10.120.10:FF:000002">
    <property type="entry name" value="Cytochrome b5 type B"/>
    <property type="match status" value="1"/>
</dbReference>
<evidence type="ECO:0000256" key="10">
    <source>
        <dbReference type="ARBA" id="ARBA00022787"/>
    </source>
</evidence>
<dbReference type="Pfam" id="PF00970">
    <property type="entry name" value="FAD_binding_6"/>
    <property type="match status" value="1"/>
</dbReference>
<keyword evidence="10" id="KW-1000">Mitochondrion outer membrane</keyword>
<evidence type="ECO:0000313" key="29">
    <source>
        <dbReference type="EMBL" id="PQK08119.1"/>
    </source>
</evidence>
<comment type="cofactor">
    <cofactor evidence="1 24">
        <name>FAD</name>
        <dbReference type="ChEBI" id="CHEBI:57692"/>
    </cofactor>
</comment>
<evidence type="ECO:0000256" key="23">
    <source>
        <dbReference type="ARBA" id="ARBA00049138"/>
    </source>
</evidence>
<dbReference type="SUPFAM" id="SSF63380">
    <property type="entry name" value="Riboflavin synthase domain-like"/>
    <property type="match status" value="1"/>
</dbReference>
<comment type="function">
    <text evidence="18">NADH-dependent reductase for DPH3 and cytochrome b5. Required for the first step of diphthamide biosynthesis, a post-translational modification of histidine which occurs in elongation factor 2. DPH1 and DPH2 transfer a 3-amino-3-carboxypropyl (ACP) group from S-adenosyl-L-methionine (SAM) to a histidine residue, the reaction is assisted by a reduction system comprising DPH3 and a NADH-dependent reductase, predominantly CBR1. By reducing DPH3, also involved in the formation of the tRNA wobble base modification mcm5s 2U (5-methoxycarbonylmethyl-2-thiouridine), mediated by the elongator complex. The cytochrome b5/NADH cytochrome b5 reductase electron transfer system supports the catalytic activity of several sterol biosynthetic enzymes.</text>
</comment>
<evidence type="ECO:0000259" key="27">
    <source>
        <dbReference type="PROSITE" id="PS50255"/>
    </source>
</evidence>
<keyword evidence="15" id="KW-0520">NAD</keyword>
<dbReference type="PROSITE" id="PS51384">
    <property type="entry name" value="FAD_FR"/>
    <property type="match status" value="1"/>
</dbReference>
<evidence type="ECO:0000256" key="3">
    <source>
        <dbReference type="ARBA" id="ARBA00005156"/>
    </source>
</evidence>
<comment type="catalytic activity">
    <reaction evidence="23">
        <text>2 Fe(3+)-[Dph3] + NADH = 2 Fe(2+)-[Dph3] + NAD(+) + H(+)</text>
        <dbReference type="Rhea" id="RHEA:71231"/>
        <dbReference type="Rhea" id="RHEA-COMP:18002"/>
        <dbReference type="Rhea" id="RHEA-COMP:18003"/>
        <dbReference type="ChEBI" id="CHEBI:15378"/>
        <dbReference type="ChEBI" id="CHEBI:29033"/>
        <dbReference type="ChEBI" id="CHEBI:29034"/>
        <dbReference type="ChEBI" id="CHEBI:57540"/>
        <dbReference type="ChEBI" id="CHEBI:57945"/>
        <dbReference type="ChEBI" id="CHEBI:83228"/>
    </reaction>
    <physiologicalReaction direction="left-to-right" evidence="23">
        <dbReference type="Rhea" id="RHEA:71232"/>
    </physiologicalReaction>
</comment>
<dbReference type="Gene3D" id="2.40.30.10">
    <property type="entry name" value="Translation factors"/>
    <property type="match status" value="1"/>
</dbReference>
<dbReference type="PROSITE" id="PS00191">
    <property type="entry name" value="CYTOCHROME_B5_1"/>
    <property type="match status" value="1"/>
</dbReference>
<evidence type="ECO:0000256" key="6">
    <source>
        <dbReference type="ARBA" id="ARBA00022617"/>
    </source>
</evidence>
<accession>A0A2S7XWJ8</accession>
<evidence type="ECO:0000256" key="20">
    <source>
        <dbReference type="ARBA" id="ARBA00039438"/>
    </source>
</evidence>
<feature type="binding site" evidence="24">
    <location>
        <position position="338"/>
    </location>
    <ligand>
        <name>FAD</name>
        <dbReference type="ChEBI" id="CHEBI:57692"/>
    </ligand>
</feature>
<dbReference type="AlphaFoldDB" id="A0A2S7XWJ8"/>
<dbReference type="GO" id="GO:0046872">
    <property type="term" value="F:metal ion binding"/>
    <property type="evidence" value="ECO:0007669"/>
    <property type="project" value="UniProtKB-UniRule"/>
</dbReference>
<dbReference type="PANTHER" id="PTHR19370">
    <property type="entry name" value="NADH-CYTOCHROME B5 REDUCTASE"/>
    <property type="match status" value="1"/>
</dbReference>
<dbReference type="GO" id="GO:0090524">
    <property type="term" value="F:cytochrome-b5 reductase activity, acting on NADH"/>
    <property type="evidence" value="ECO:0007669"/>
    <property type="project" value="UniProtKB-EC"/>
</dbReference>
<dbReference type="GO" id="GO:0005741">
    <property type="term" value="C:mitochondrial outer membrane"/>
    <property type="evidence" value="ECO:0007669"/>
    <property type="project" value="UniProtKB-SubCell"/>
</dbReference>
<evidence type="ECO:0000256" key="2">
    <source>
        <dbReference type="ARBA" id="ARBA00004572"/>
    </source>
</evidence>
<dbReference type="GO" id="GO:0020037">
    <property type="term" value="F:heme binding"/>
    <property type="evidence" value="ECO:0007669"/>
    <property type="project" value="UniProtKB-UniRule"/>
</dbReference>
<sequence>MSTMEYDSKTVAEHKVAKDAWLTIHGKVYNVTKYLQDHPGGAQVLAEAAGTDATEAFDNAGHSEDAFDIMETYKVGTLKGYKPKPKREPITVAPTTPKTEKPAPSKTQSLLPKLANFGLFSLAVTGVYYGARHYGPPTPKWVLSILNNETPGQHGFGFTKGLLAGAGIFAVVDAILAQRFTRLAVQSKSFSSYPAHMRVPEPVQEDTLLQRGLLDPAHYSHLPLKAKVQLSPDVYRFTFALPTTETVLGLPIGQHVAIKADVAGESVSRSYTPVSNNADRGVLELVIKVYPDGKLTNNYLKNLQVGDEVLFRGPKGAMRYTRGLAKRIGMVAGGTGITPMFQVIRAICEDDRDLTQVSLIYANKTEQDILLRKELDTFARRYPKQFKVFYLLDNPPEDWAYGTGYCTQKLIEEKLPSASTDTKMMLCGPPGMVSAAKNAMVNLGFEKPGAMPKMTDQIFLF</sequence>
<dbReference type="Pfam" id="PF00173">
    <property type="entry name" value="Cyt-b5"/>
    <property type="match status" value="1"/>
</dbReference>
<dbReference type="Gene3D" id="3.10.120.10">
    <property type="entry name" value="Cytochrome b5-like heme/steroid binding domain"/>
    <property type="match status" value="1"/>
</dbReference>
<dbReference type="InterPro" id="IPR001834">
    <property type="entry name" value="CBR-like"/>
</dbReference>
<comment type="pathway">
    <text evidence="3">Protein modification; peptidyl-diphthamide biosynthesis.</text>
</comment>
<keyword evidence="7 24" id="KW-0285">Flavoprotein</keyword>
<dbReference type="Proteomes" id="UP000237441">
    <property type="component" value="Unassembled WGS sequence"/>
</dbReference>
<feature type="binding site" evidence="24">
    <location>
        <position position="294"/>
    </location>
    <ligand>
        <name>FAD</name>
        <dbReference type="ChEBI" id="CHEBI:57692"/>
    </ligand>
</feature>
<dbReference type="OrthoDB" id="432685at2759"/>
<evidence type="ECO:0000256" key="26">
    <source>
        <dbReference type="SAM" id="MobiDB-lite"/>
    </source>
</evidence>
<evidence type="ECO:0000256" key="19">
    <source>
        <dbReference type="ARBA" id="ARBA00038836"/>
    </source>
</evidence>
<dbReference type="PRINTS" id="PR00363">
    <property type="entry name" value="CYTOCHROMEB5"/>
</dbReference>
<dbReference type="InterPro" id="IPR039261">
    <property type="entry name" value="FNR_nucleotide-bd"/>
</dbReference>
<feature type="domain" description="Cytochrome b5 heme-binding" evidence="27">
    <location>
        <begin position="3"/>
        <end position="79"/>
    </location>
</feature>
<dbReference type="PROSITE" id="PS50255">
    <property type="entry name" value="CYTOCHROME_B5_2"/>
    <property type="match status" value="1"/>
</dbReference>
<dbReference type="Gene3D" id="3.40.50.80">
    <property type="entry name" value="Nucleotide-binding domain of ferredoxin-NADP reductase (FNR) module"/>
    <property type="match status" value="1"/>
</dbReference>
<evidence type="ECO:0000313" key="30">
    <source>
        <dbReference type="Proteomes" id="UP000237441"/>
    </source>
</evidence>
<dbReference type="FunFam" id="2.40.30.10:FF:000032">
    <property type="entry name" value="NADH-cytochrome b5 reductase"/>
    <property type="match status" value="1"/>
</dbReference>
<evidence type="ECO:0000256" key="21">
    <source>
        <dbReference type="ARBA" id="ARBA00041901"/>
    </source>
</evidence>
<feature type="binding site" evidence="24">
    <location>
        <position position="286"/>
    </location>
    <ligand>
        <name>FAD</name>
        <dbReference type="ChEBI" id="CHEBI:57692"/>
    </ligand>
</feature>
<name>A0A2S7XWJ8_BEABA</name>
<evidence type="ECO:0000256" key="22">
    <source>
        <dbReference type="ARBA" id="ARBA00047682"/>
    </source>
</evidence>
<evidence type="ECO:0000259" key="28">
    <source>
        <dbReference type="PROSITE" id="PS51384"/>
    </source>
</evidence>